<dbReference type="PANTHER" id="PTHR37937:SF1">
    <property type="entry name" value="CONJUGATIVE TRANSFER: DNA TRANSPORT"/>
    <property type="match status" value="1"/>
</dbReference>
<dbReference type="CDD" id="cd01127">
    <property type="entry name" value="TrwB_TraG_TraD_VirD4"/>
    <property type="match status" value="1"/>
</dbReference>
<dbReference type="InterPro" id="IPR027417">
    <property type="entry name" value="P-loop_NTPase"/>
</dbReference>
<dbReference type="EMBL" id="AP029170">
    <property type="protein sequence ID" value="BFD45535.1"/>
    <property type="molecule type" value="Genomic_DNA"/>
</dbReference>
<dbReference type="SUPFAM" id="SSF52540">
    <property type="entry name" value="P-loop containing nucleoside triphosphate hydrolases"/>
    <property type="match status" value="1"/>
</dbReference>
<name>A0AAT9G6Y0_9RICK</name>
<evidence type="ECO:0000259" key="7">
    <source>
        <dbReference type="Pfam" id="PF10412"/>
    </source>
</evidence>
<evidence type="ECO:0000256" key="4">
    <source>
        <dbReference type="ARBA" id="ARBA00022989"/>
    </source>
</evidence>
<feature type="domain" description="Type IV secretion system coupling protein TraD DNA-binding" evidence="7">
    <location>
        <begin position="181"/>
        <end position="560"/>
    </location>
</feature>
<keyword evidence="3 6" id="KW-0812">Transmembrane</keyword>
<dbReference type="PANTHER" id="PTHR37937">
    <property type="entry name" value="CONJUGATIVE TRANSFER: DNA TRANSPORT"/>
    <property type="match status" value="1"/>
</dbReference>
<sequence length="563" mass="63724">MQIQNQGSFTRGSQLYAHKFRMFGQGTKNSVIVGLVCAIGWLLWRMYQHLSLVSVYYLVIERYVQLKLAIGRHFYPLSKIGIEFYHFEKKDFVYSSAKEYIYHFWHVMPYGSSITSFWHWCIYSALLELSAVFIIGVLVTTIFFIQRGKQIIGVAKIRGGDLVETKVLALILRKVKMASNIVISGLPLVKDSETQHILLTGTTGSGKTNMLNELLPQIRKQNDRAIIFDLTGSFVDRFFDGKTDILLNPFEENTENWLPWNDCQEDFEFDALASAFIDGEGFSDKYWEEAAQKVLSEALNKQKDSKDLTALLNILTKVSLTEFCKYFEGTSAAGLVSKEGEKGTASVRATLINKIARLKYLKDGGKFSIKYWINNGQGWLFITAPPNQRDTLRPLVSAWIDIAIKGLMERSPEAINQKMWFILDELPALQKISSLKRGLAEGRKYGGCFVAGIQNIFQIEEIYGHAGALSLLDMFNTRFLFKVGDSRTAEYASKTLGEKEISETKESLSYGADSMRDGVNINTIEHTKPLVMPTEILSLPTRTCYVKLAGNYPITRLSMKSQI</sequence>
<evidence type="ECO:0000256" key="6">
    <source>
        <dbReference type="SAM" id="Phobius"/>
    </source>
</evidence>
<organism evidence="8">
    <name type="scientific">Candidatus Tisiphia endosymbiont of Sergentomyia squamirostris</name>
    <dbReference type="NCBI Taxonomy" id="3113639"/>
    <lineage>
        <taxon>Bacteria</taxon>
        <taxon>Pseudomonadati</taxon>
        <taxon>Pseudomonadota</taxon>
        <taxon>Alphaproteobacteria</taxon>
        <taxon>Rickettsiales</taxon>
        <taxon>Rickettsiaceae</taxon>
        <taxon>Rickettsieae</taxon>
        <taxon>Candidatus Tisiphia</taxon>
    </lineage>
</organism>
<dbReference type="Gene3D" id="3.40.50.300">
    <property type="entry name" value="P-loop containing nucleotide triphosphate hydrolases"/>
    <property type="match status" value="2"/>
</dbReference>
<comment type="subcellular location">
    <subcellularLocation>
        <location evidence="1">Cell membrane</location>
        <topology evidence="1">Multi-pass membrane protein</topology>
    </subcellularLocation>
</comment>
<dbReference type="InterPro" id="IPR051539">
    <property type="entry name" value="T4SS-coupling_protein"/>
</dbReference>
<protein>
    <submittedName>
        <fullName evidence="8">Type IV conjugative transfer system coupling protein TraD</fullName>
    </submittedName>
</protein>
<reference evidence="8" key="1">
    <citation type="submission" date="2024-01" db="EMBL/GenBank/DDBJ databases">
        <title>Sequencing the genomes of a sandfly, Sergentomyia squamirostris, and its two endosymbionts.</title>
        <authorList>
            <person name="Itokawa K."/>
            <person name="Sanjoba C."/>
        </authorList>
    </citation>
    <scope>NUCLEOTIDE SEQUENCE</scope>
    <source>
        <strain evidence="8">RiSSQ</strain>
    </source>
</reference>
<evidence type="ECO:0000256" key="1">
    <source>
        <dbReference type="ARBA" id="ARBA00004651"/>
    </source>
</evidence>
<evidence type="ECO:0000256" key="5">
    <source>
        <dbReference type="ARBA" id="ARBA00023136"/>
    </source>
</evidence>
<evidence type="ECO:0000256" key="3">
    <source>
        <dbReference type="ARBA" id="ARBA00022692"/>
    </source>
</evidence>
<keyword evidence="4 6" id="KW-1133">Transmembrane helix</keyword>
<dbReference type="AlphaFoldDB" id="A0AAT9G6Y0"/>
<keyword evidence="2" id="KW-1003">Cell membrane</keyword>
<dbReference type="InterPro" id="IPR019476">
    <property type="entry name" value="T4SS_TraD_DNA-bd"/>
</dbReference>
<evidence type="ECO:0000256" key="2">
    <source>
        <dbReference type="ARBA" id="ARBA00022475"/>
    </source>
</evidence>
<accession>A0AAT9G6Y0</accession>
<gene>
    <name evidence="8" type="primary">traD</name>
    <name evidence="8" type="ORF">DMENIID0002_01810</name>
</gene>
<dbReference type="Pfam" id="PF10412">
    <property type="entry name" value="TrwB_AAD_bind"/>
    <property type="match status" value="1"/>
</dbReference>
<proteinExistence type="predicted"/>
<dbReference type="GO" id="GO:0005886">
    <property type="term" value="C:plasma membrane"/>
    <property type="evidence" value="ECO:0007669"/>
    <property type="project" value="UniProtKB-SubCell"/>
</dbReference>
<feature type="transmembrane region" description="Helical" evidence="6">
    <location>
        <begin position="117"/>
        <end position="145"/>
    </location>
</feature>
<evidence type="ECO:0000313" key="8">
    <source>
        <dbReference type="EMBL" id="BFD45535.1"/>
    </source>
</evidence>
<feature type="transmembrane region" description="Helical" evidence="6">
    <location>
        <begin position="29"/>
        <end position="47"/>
    </location>
</feature>
<keyword evidence="5 6" id="KW-0472">Membrane</keyword>